<reference evidence="2 3" key="1">
    <citation type="journal article" date="2024" name="Plant Biotechnol. J.">
        <title>Dendrobium thyrsiflorum genome and its molecular insights into genes involved in important horticultural traits.</title>
        <authorList>
            <person name="Chen B."/>
            <person name="Wang J.Y."/>
            <person name="Zheng P.J."/>
            <person name="Li K.L."/>
            <person name="Liang Y.M."/>
            <person name="Chen X.F."/>
            <person name="Zhang C."/>
            <person name="Zhao X."/>
            <person name="He X."/>
            <person name="Zhang G.Q."/>
            <person name="Liu Z.J."/>
            <person name="Xu Q."/>
        </authorList>
    </citation>
    <scope>NUCLEOTIDE SEQUENCE [LARGE SCALE GENOMIC DNA]</scope>
    <source>
        <strain evidence="2">GZMU011</strain>
    </source>
</reference>
<keyword evidence="3" id="KW-1185">Reference proteome</keyword>
<proteinExistence type="predicted"/>
<dbReference type="AlphaFoldDB" id="A0ABD0V6X2"/>
<feature type="compositionally biased region" description="Basic and acidic residues" evidence="1">
    <location>
        <begin position="217"/>
        <end position="227"/>
    </location>
</feature>
<organism evidence="2 3">
    <name type="scientific">Dendrobium thyrsiflorum</name>
    <name type="common">Pinecone-like raceme dendrobium</name>
    <name type="synonym">Orchid</name>
    <dbReference type="NCBI Taxonomy" id="117978"/>
    <lineage>
        <taxon>Eukaryota</taxon>
        <taxon>Viridiplantae</taxon>
        <taxon>Streptophyta</taxon>
        <taxon>Embryophyta</taxon>
        <taxon>Tracheophyta</taxon>
        <taxon>Spermatophyta</taxon>
        <taxon>Magnoliopsida</taxon>
        <taxon>Liliopsida</taxon>
        <taxon>Asparagales</taxon>
        <taxon>Orchidaceae</taxon>
        <taxon>Epidendroideae</taxon>
        <taxon>Malaxideae</taxon>
        <taxon>Dendrobiinae</taxon>
        <taxon>Dendrobium</taxon>
    </lineage>
</organism>
<evidence type="ECO:0000256" key="1">
    <source>
        <dbReference type="SAM" id="MobiDB-lite"/>
    </source>
</evidence>
<dbReference type="EMBL" id="JANQDX010000009">
    <property type="protein sequence ID" value="KAL0918366.1"/>
    <property type="molecule type" value="Genomic_DNA"/>
</dbReference>
<sequence length="402" mass="44787">MIPCILLSSSFSLPPQWAHTLLLSSKPNPSPSPACPLSSLSFPVHARCFLCRSRRRDSSLDPNAESVRTGRFRSRDESGGGEVGGDFGQGGSRRWWSDGIRDDDFKEEVDSFDDGDDDGEQLWDKIWIFKVLGCISIGIRANLAAKMAEKGKEPVSEGVRNIETLWANQANIERQLEALSTDVQRLTIEMRREFNLYRARNPPHQTRRNQVPAVAPDGHRGMGLDRQGRRRPQVNTDVSDSENECQIQQEGTGKYGLQSPIPLPILNQEAPDNKTYVSYMPNLPDRHNLPLATDISQTFGFDPHDIRSLHFSLRARQASARSALFPCEATTRSHRGSALSPARSSTPPAVACSARTRLFWPARSTSDLARPFPYELNSRPPAASGTRPRATHARTFICALSW</sequence>
<feature type="region of interest" description="Disordered" evidence="1">
    <location>
        <begin position="203"/>
        <end position="243"/>
    </location>
</feature>
<gene>
    <name evidence="2" type="ORF">M5K25_010370</name>
</gene>
<feature type="region of interest" description="Disordered" evidence="1">
    <location>
        <begin position="58"/>
        <end position="95"/>
    </location>
</feature>
<dbReference type="Proteomes" id="UP001552299">
    <property type="component" value="Unassembled WGS sequence"/>
</dbReference>
<evidence type="ECO:0000313" key="3">
    <source>
        <dbReference type="Proteomes" id="UP001552299"/>
    </source>
</evidence>
<protein>
    <submittedName>
        <fullName evidence="2">Uncharacterized protein</fullName>
    </submittedName>
</protein>
<evidence type="ECO:0000313" key="2">
    <source>
        <dbReference type="EMBL" id="KAL0918366.1"/>
    </source>
</evidence>
<name>A0ABD0V6X2_DENTH</name>
<accession>A0ABD0V6X2</accession>
<comment type="caution">
    <text evidence="2">The sequence shown here is derived from an EMBL/GenBank/DDBJ whole genome shotgun (WGS) entry which is preliminary data.</text>
</comment>
<feature type="compositionally biased region" description="Gly residues" evidence="1">
    <location>
        <begin position="80"/>
        <end position="91"/>
    </location>
</feature>
<feature type="compositionally biased region" description="Polar residues" evidence="1">
    <location>
        <begin position="233"/>
        <end position="243"/>
    </location>
</feature>